<dbReference type="RefSeq" id="WP_145365858.1">
    <property type="nucleotide sequence ID" value="NZ_CP036268.1"/>
</dbReference>
<name>A0A517R774_9PLAN</name>
<accession>A0A517R774</accession>
<gene>
    <name evidence="2" type="ORF">Pan189_41440</name>
</gene>
<reference evidence="2 3" key="1">
    <citation type="submission" date="2019-02" db="EMBL/GenBank/DDBJ databases">
        <title>Deep-cultivation of Planctomycetes and their phenomic and genomic characterization uncovers novel biology.</title>
        <authorList>
            <person name="Wiegand S."/>
            <person name="Jogler M."/>
            <person name="Boedeker C."/>
            <person name="Pinto D."/>
            <person name="Vollmers J."/>
            <person name="Rivas-Marin E."/>
            <person name="Kohn T."/>
            <person name="Peeters S.H."/>
            <person name="Heuer A."/>
            <person name="Rast P."/>
            <person name="Oberbeckmann S."/>
            <person name="Bunk B."/>
            <person name="Jeske O."/>
            <person name="Meyerdierks A."/>
            <person name="Storesund J.E."/>
            <person name="Kallscheuer N."/>
            <person name="Luecker S."/>
            <person name="Lage O.M."/>
            <person name="Pohl T."/>
            <person name="Merkel B.J."/>
            <person name="Hornburger P."/>
            <person name="Mueller R.-W."/>
            <person name="Bruemmer F."/>
            <person name="Labrenz M."/>
            <person name="Spormann A.M."/>
            <person name="Op den Camp H."/>
            <person name="Overmann J."/>
            <person name="Amann R."/>
            <person name="Jetten M.S.M."/>
            <person name="Mascher T."/>
            <person name="Medema M.H."/>
            <person name="Devos D.P."/>
            <person name="Kaster A.-K."/>
            <person name="Ovreas L."/>
            <person name="Rohde M."/>
            <person name="Galperin M.Y."/>
            <person name="Jogler C."/>
        </authorList>
    </citation>
    <scope>NUCLEOTIDE SEQUENCE [LARGE SCALE GENOMIC DNA]</scope>
    <source>
        <strain evidence="2 3">Pan189</strain>
    </source>
</reference>
<sequence length="117" mass="12976">MATKAAKAKRQQKTLTPPTKSPPETSPTRQYEEPIGPPAPEPFSDEPPAIETTCRKCGSNRATDPLWSRELAYGGIRSDGSHYSHVRWERKQCLDCGQVRVDRITLNMPDTVASVPV</sequence>
<dbReference type="KEGG" id="svp:Pan189_41440"/>
<keyword evidence="3" id="KW-1185">Reference proteome</keyword>
<proteinExistence type="predicted"/>
<feature type="region of interest" description="Disordered" evidence="1">
    <location>
        <begin position="1"/>
        <end position="61"/>
    </location>
</feature>
<protein>
    <submittedName>
        <fullName evidence="2">Uncharacterized protein</fullName>
    </submittedName>
</protein>
<feature type="compositionally biased region" description="Basic residues" evidence="1">
    <location>
        <begin position="1"/>
        <end position="12"/>
    </location>
</feature>
<dbReference type="OrthoDB" id="214701at2"/>
<evidence type="ECO:0000313" key="3">
    <source>
        <dbReference type="Proteomes" id="UP000317318"/>
    </source>
</evidence>
<dbReference type="Proteomes" id="UP000317318">
    <property type="component" value="Chromosome"/>
</dbReference>
<evidence type="ECO:0000256" key="1">
    <source>
        <dbReference type="SAM" id="MobiDB-lite"/>
    </source>
</evidence>
<dbReference type="AlphaFoldDB" id="A0A517R774"/>
<evidence type="ECO:0000313" key="2">
    <source>
        <dbReference type="EMBL" id="QDT39735.1"/>
    </source>
</evidence>
<dbReference type="EMBL" id="CP036268">
    <property type="protein sequence ID" value="QDT39735.1"/>
    <property type="molecule type" value="Genomic_DNA"/>
</dbReference>
<organism evidence="2 3">
    <name type="scientific">Stratiformator vulcanicus</name>
    <dbReference type="NCBI Taxonomy" id="2527980"/>
    <lineage>
        <taxon>Bacteria</taxon>
        <taxon>Pseudomonadati</taxon>
        <taxon>Planctomycetota</taxon>
        <taxon>Planctomycetia</taxon>
        <taxon>Planctomycetales</taxon>
        <taxon>Planctomycetaceae</taxon>
        <taxon>Stratiformator</taxon>
    </lineage>
</organism>